<feature type="region of interest" description="Disordered" evidence="5">
    <location>
        <begin position="187"/>
        <end position="214"/>
    </location>
</feature>
<comment type="similarity">
    <text evidence="3">Belongs to the UreF family.</text>
</comment>
<keyword evidence="8" id="KW-1185">Reference proteome</keyword>
<dbReference type="Proteomes" id="UP001301769">
    <property type="component" value="Unassembled WGS sequence"/>
</dbReference>
<name>A0AAN6Y8M6_9PEZI</name>
<dbReference type="PANTHER" id="PTHR33620">
    <property type="entry name" value="UREASE ACCESSORY PROTEIN F"/>
    <property type="match status" value="1"/>
</dbReference>
<sequence>MLSWALKRNADPSRDAPGPDSDDTTQLDAPDTPAPVFAVRALKTALFGTPAPRAHDRSEQTRAIPSDKTASMPEKSPIKPPGILLTPGTGTTRRKRVSFGHGVKEGAAVQTTTSTTTGATTTTSTSGLPDECPGKFPSPWVGDSEKRPKTRLTEALENSRTVRISQPCTDAKDSKDSKAVVKRVEEVWSEDEDLDDESDRDPDVTVDLNEPHSRSGKYWKSYFESYHADAKTEMEKLVKYKQLAKSYAKKKDAEALELNEKLKEEQERVKQMENKVAELSRQVALSKKRGGNDSSTSLMVQELARQKELALEYKKQVEELEALVPERPDADDVDGLSKQLRIASPRTQKTLIETQKELRKARSQARELDKIREERDRLRSELKFAEQRSAKLIEENKRLSTELSESTKTQDTEKKLVESRGDALLKDRELKKLRADYEKLKEDSKARYTEAHQVLKKKNDTIAELQEEIRSLKASAADAIAPRQRASREKALTADDETVGKTRPRARSSTDIPKRNSYEDEKLTTSRTLREKIEHELGKKPSTVLSDRGNLQDSRSSASSGVSQPSAYTKPTSSHGATSRVAERASWTPASTQTKHHLPITATQDDTNHGHGWGENDDFPTTTKPAIKTLGRQTRRLTVRPPTPEREAPKVDLVEDNFARLGASTTTTHNSTMWTVDVSRASNMPPERRTAAMKRVAAKRAKREQERLEQQRLLQEQQQQQVVANHFLFLLSDSALPLGSFAFSSGLESYLAHAKHSFSQQQPSSFASFLPLSLSSYASTTLPFVLAAYRDPSRLPELDDTLDATIICTVGRRASVAQGRALLSIYDRAFASSFSSSILKSFSAQLRKQSNNSGSYSSSPNHPQTSGNHPPEISAHLAPLFGVIGAQAGLSCEQTAYIFMLGHVKALVSAAVRAGMFGPYQAQKTLAGPVVPELVADMIQREWDTPVEEAGQSVPVMDLWFGRHETLYSRIFNS</sequence>
<dbReference type="HAMAP" id="MF_01385">
    <property type="entry name" value="UreF"/>
    <property type="match status" value="1"/>
</dbReference>
<feature type="compositionally biased region" description="Low complexity" evidence="5">
    <location>
        <begin position="554"/>
        <end position="566"/>
    </location>
</feature>
<dbReference type="Gene3D" id="1.10.4190.10">
    <property type="entry name" value="Urease accessory protein UreF"/>
    <property type="match status" value="1"/>
</dbReference>
<feature type="region of interest" description="Disordered" evidence="5">
    <location>
        <begin position="397"/>
        <end position="419"/>
    </location>
</feature>
<evidence type="ECO:0000256" key="1">
    <source>
        <dbReference type="ARBA" id="ARBA00022988"/>
    </source>
</evidence>
<feature type="compositionally biased region" description="Polar residues" evidence="5">
    <location>
        <begin position="567"/>
        <end position="577"/>
    </location>
</feature>
<feature type="region of interest" description="Disordered" evidence="5">
    <location>
        <begin position="48"/>
        <end position="148"/>
    </location>
</feature>
<feature type="compositionally biased region" description="Low complexity" evidence="5">
    <location>
        <begin position="111"/>
        <end position="127"/>
    </location>
</feature>
<dbReference type="EMBL" id="MU858134">
    <property type="protein sequence ID" value="KAK4212102.1"/>
    <property type="molecule type" value="Genomic_DNA"/>
</dbReference>
<evidence type="ECO:0000256" key="4">
    <source>
        <dbReference type="SAM" id="Coils"/>
    </source>
</evidence>
<feature type="compositionally biased region" description="Acidic residues" evidence="5">
    <location>
        <begin position="187"/>
        <end position="200"/>
    </location>
</feature>
<reference evidence="7" key="2">
    <citation type="submission" date="2023-05" db="EMBL/GenBank/DDBJ databases">
        <authorList>
            <consortium name="Lawrence Berkeley National Laboratory"/>
            <person name="Steindorff A."/>
            <person name="Hensen N."/>
            <person name="Bonometti L."/>
            <person name="Westerberg I."/>
            <person name="Brannstrom I.O."/>
            <person name="Guillou S."/>
            <person name="Cros-Aarteil S."/>
            <person name="Calhoun S."/>
            <person name="Haridas S."/>
            <person name="Kuo A."/>
            <person name="Mondo S."/>
            <person name="Pangilinan J."/>
            <person name="Riley R."/>
            <person name="Labutti K."/>
            <person name="Andreopoulos B."/>
            <person name="Lipzen A."/>
            <person name="Chen C."/>
            <person name="Yanf M."/>
            <person name="Daum C."/>
            <person name="Ng V."/>
            <person name="Clum A."/>
            <person name="Ohm R."/>
            <person name="Martin F."/>
            <person name="Silar P."/>
            <person name="Natvig D."/>
            <person name="Lalanne C."/>
            <person name="Gautier V."/>
            <person name="Ament-Velasquez S.L."/>
            <person name="Kruys A."/>
            <person name="Hutchinson M.I."/>
            <person name="Powell A.J."/>
            <person name="Barry K."/>
            <person name="Miller A.N."/>
            <person name="Grigoriev I.V."/>
            <person name="Debuchy R."/>
            <person name="Gladieux P."/>
            <person name="Thoren M.H."/>
            <person name="Johannesson H."/>
        </authorList>
    </citation>
    <scope>NUCLEOTIDE SEQUENCE</scope>
    <source>
        <strain evidence="7">PSN293</strain>
    </source>
</reference>
<feature type="compositionally biased region" description="Low complexity" evidence="5">
    <location>
        <begin position="81"/>
        <end position="91"/>
    </location>
</feature>
<feature type="coiled-coil region" evidence="4">
    <location>
        <begin position="691"/>
        <end position="721"/>
    </location>
</feature>
<dbReference type="InterPro" id="IPR021589">
    <property type="entry name" value="Cut12"/>
</dbReference>
<keyword evidence="4" id="KW-0175">Coiled coil</keyword>
<keyword evidence="2" id="KW-0143">Chaperone</keyword>
<dbReference type="GO" id="GO:0016151">
    <property type="term" value="F:nickel cation binding"/>
    <property type="evidence" value="ECO:0007669"/>
    <property type="project" value="InterPro"/>
</dbReference>
<feature type="coiled-coil region" evidence="4">
    <location>
        <begin position="248"/>
        <end position="323"/>
    </location>
</feature>
<feature type="region of interest" description="Disordered" evidence="5">
    <location>
        <begin position="850"/>
        <end position="871"/>
    </location>
</feature>
<feature type="compositionally biased region" description="Polar residues" evidence="5">
    <location>
        <begin position="543"/>
        <end position="553"/>
    </location>
</feature>
<protein>
    <submittedName>
        <fullName evidence="7">Urease accessory protein UreF-like protein</fullName>
    </submittedName>
</protein>
<evidence type="ECO:0000256" key="5">
    <source>
        <dbReference type="SAM" id="MobiDB-lite"/>
    </source>
</evidence>
<dbReference type="InterPro" id="IPR002639">
    <property type="entry name" value="UreF"/>
</dbReference>
<evidence type="ECO:0000313" key="8">
    <source>
        <dbReference type="Proteomes" id="UP001301769"/>
    </source>
</evidence>
<dbReference type="PANTHER" id="PTHR33620:SF1">
    <property type="entry name" value="UREASE ACCESSORY PROTEIN F"/>
    <property type="match status" value="1"/>
</dbReference>
<dbReference type="Pfam" id="PF01730">
    <property type="entry name" value="UreF"/>
    <property type="match status" value="1"/>
</dbReference>
<reference evidence="7" key="1">
    <citation type="journal article" date="2023" name="Mol. Phylogenet. Evol.">
        <title>Genome-scale phylogeny and comparative genomics of the fungal order Sordariales.</title>
        <authorList>
            <person name="Hensen N."/>
            <person name="Bonometti L."/>
            <person name="Westerberg I."/>
            <person name="Brannstrom I.O."/>
            <person name="Guillou S."/>
            <person name="Cros-Aarteil S."/>
            <person name="Calhoun S."/>
            <person name="Haridas S."/>
            <person name="Kuo A."/>
            <person name="Mondo S."/>
            <person name="Pangilinan J."/>
            <person name="Riley R."/>
            <person name="LaButti K."/>
            <person name="Andreopoulos B."/>
            <person name="Lipzen A."/>
            <person name="Chen C."/>
            <person name="Yan M."/>
            <person name="Daum C."/>
            <person name="Ng V."/>
            <person name="Clum A."/>
            <person name="Steindorff A."/>
            <person name="Ohm R.A."/>
            <person name="Martin F."/>
            <person name="Silar P."/>
            <person name="Natvig D.O."/>
            <person name="Lalanne C."/>
            <person name="Gautier V."/>
            <person name="Ament-Velasquez S.L."/>
            <person name="Kruys A."/>
            <person name="Hutchinson M.I."/>
            <person name="Powell A.J."/>
            <person name="Barry K."/>
            <person name="Miller A.N."/>
            <person name="Grigoriev I.V."/>
            <person name="Debuchy R."/>
            <person name="Gladieux P."/>
            <person name="Hiltunen Thoren M."/>
            <person name="Johannesson H."/>
        </authorList>
    </citation>
    <scope>NUCLEOTIDE SEQUENCE</scope>
    <source>
        <strain evidence="7">PSN293</strain>
    </source>
</reference>
<evidence type="ECO:0000256" key="2">
    <source>
        <dbReference type="ARBA" id="ARBA00023186"/>
    </source>
</evidence>
<evidence type="ECO:0000313" key="7">
    <source>
        <dbReference type="EMBL" id="KAK4212102.1"/>
    </source>
</evidence>
<evidence type="ECO:0000259" key="6">
    <source>
        <dbReference type="Pfam" id="PF11500"/>
    </source>
</evidence>
<evidence type="ECO:0000256" key="3">
    <source>
        <dbReference type="ARBA" id="ARBA00046339"/>
    </source>
</evidence>
<keyword evidence="1" id="KW-0996">Nickel insertion</keyword>
<feature type="domain" description="Spindle pole body-associated protein cut12" evidence="6">
    <location>
        <begin position="146"/>
        <end position="290"/>
    </location>
</feature>
<accession>A0AAN6Y8M6</accession>
<feature type="region of interest" description="Disordered" evidence="5">
    <location>
        <begin position="1"/>
        <end position="35"/>
    </location>
</feature>
<proteinExistence type="inferred from homology"/>
<dbReference type="InterPro" id="IPR038277">
    <property type="entry name" value="UreF_sf"/>
</dbReference>
<organism evidence="7 8">
    <name type="scientific">Rhypophila decipiens</name>
    <dbReference type="NCBI Taxonomy" id="261697"/>
    <lineage>
        <taxon>Eukaryota</taxon>
        <taxon>Fungi</taxon>
        <taxon>Dikarya</taxon>
        <taxon>Ascomycota</taxon>
        <taxon>Pezizomycotina</taxon>
        <taxon>Sordariomycetes</taxon>
        <taxon>Sordariomycetidae</taxon>
        <taxon>Sordariales</taxon>
        <taxon>Naviculisporaceae</taxon>
        <taxon>Rhypophila</taxon>
    </lineage>
</organism>
<feature type="region of interest" description="Disordered" evidence="5">
    <location>
        <begin position="474"/>
        <end position="625"/>
    </location>
</feature>
<gene>
    <name evidence="7" type="ORF">QBC37DRAFT_318810</name>
</gene>
<dbReference type="AlphaFoldDB" id="A0AAN6Y8M6"/>
<comment type="caution">
    <text evidence="7">The sequence shown here is derived from an EMBL/GenBank/DDBJ whole genome shotgun (WGS) entry which is preliminary data.</text>
</comment>
<feature type="compositionally biased region" description="Low complexity" evidence="5">
    <location>
        <begin position="850"/>
        <end position="861"/>
    </location>
</feature>
<feature type="compositionally biased region" description="Basic and acidic residues" evidence="5">
    <location>
        <begin position="512"/>
        <end position="539"/>
    </location>
</feature>
<feature type="compositionally biased region" description="Basic and acidic residues" evidence="5">
    <location>
        <begin position="408"/>
        <end position="419"/>
    </location>
</feature>
<dbReference type="Pfam" id="PF11500">
    <property type="entry name" value="Cut12"/>
    <property type="match status" value="1"/>
</dbReference>